<evidence type="ECO:0000259" key="4">
    <source>
        <dbReference type="PROSITE" id="PS51184"/>
    </source>
</evidence>
<dbReference type="InterPro" id="IPR003347">
    <property type="entry name" value="JmjC_dom"/>
</dbReference>
<comment type="caution">
    <text evidence="5">The sequence shown here is derived from an EMBL/GenBank/DDBJ whole genome shotgun (WGS) entry which is preliminary data.</text>
</comment>
<proteinExistence type="predicted"/>
<dbReference type="InterPro" id="IPR039994">
    <property type="entry name" value="NO66-like"/>
</dbReference>
<dbReference type="GO" id="GO:0051864">
    <property type="term" value="F:histone H3K36 demethylase activity"/>
    <property type="evidence" value="ECO:0007669"/>
    <property type="project" value="TreeGrafter"/>
</dbReference>
<evidence type="ECO:0000256" key="1">
    <source>
        <dbReference type="ARBA" id="ARBA00001954"/>
    </source>
</evidence>
<dbReference type="Proteomes" id="UP000182229">
    <property type="component" value="Unassembled WGS sequence"/>
</dbReference>
<accession>A0A1L9B705</accession>
<reference evidence="6" key="1">
    <citation type="submission" date="2016-11" db="EMBL/GenBank/DDBJ databases">
        <authorList>
            <person name="Shukria A."/>
            <person name="Stevens D.C."/>
        </authorList>
    </citation>
    <scope>NUCLEOTIDE SEQUENCE [LARGE SCALE GENOMIC DNA]</scope>
    <source>
        <strain evidence="6">Cbfe23</strain>
    </source>
</reference>
<reference evidence="5 6" key="2">
    <citation type="submission" date="2016-12" db="EMBL/GenBank/DDBJ databases">
        <title>Draft Genome Sequence of Cystobacter ferrugineus Strain Cbfe23.</title>
        <authorList>
            <person name="Akbar S."/>
            <person name="Dowd S.E."/>
            <person name="Stevens D.C."/>
        </authorList>
    </citation>
    <scope>NUCLEOTIDE SEQUENCE [LARGE SCALE GENOMIC DNA]</scope>
    <source>
        <strain evidence="5 6">Cbfe23</strain>
    </source>
</reference>
<dbReference type="GO" id="GO:0032453">
    <property type="term" value="F:histone H3K4 demethylase activity"/>
    <property type="evidence" value="ECO:0007669"/>
    <property type="project" value="TreeGrafter"/>
</dbReference>
<evidence type="ECO:0000256" key="3">
    <source>
        <dbReference type="ARBA" id="ARBA00023004"/>
    </source>
</evidence>
<evidence type="ECO:0000313" key="6">
    <source>
        <dbReference type="Proteomes" id="UP000182229"/>
    </source>
</evidence>
<dbReference type="GO" id="GO:0046872">
    <property type="term" value="F:metal ion binding"/>
    <property type="evidence" value="ECO:0007669"/>
    <property type="project" value="UniProtKB-KW"/>
</dbReference>
<sequence>MPDLSALEYILHPMPVEVFLNEYWEKKVLHISRNQPDYYKRLFTLRDLDAFLGHTLTNDEVRSAKEGKVIYPRVEGESKTTLYQFYELYRTGYTPVVRNIHLFWEPIGEIANELALAFGCFISTHMYATPENSQGFSSHWDDHDIFALQLEGEKEWRLYDTGPTLPRYSQDRNDYQRQHPTLGQASQIIDLKAGDLLYFPRGVIHEPRTRTCSSLHLTYGLYPDAWEHLVTESIHELAEKEPLLQEGLPFGFSKNAAAGEALQPRAAEMAARVIQEARFEESRSRLAARVLGRIAPLADGHFGRLDDVAKVDLETRLEKRKSMVGVVLPQGAGVKLHYPGGTYTASAALAPALHFMTRQDGFCVRDIPGQASERERLDLVRELIQVGFLKVADPRNAR</sequence>
<dbReference type="PANTHER" id="PTHR13096:SF8">
    <property type="entry name" value="RIBOSOMAL OXYGENASE 1"/>
    <property type="match status" value="1"/>
</dbReference>
<protein>
    <recommendedName>
        <fullName evidence="4">JmjC domain-containing protein</fullName>
    </recommendedName>
</protein>
<evidence type="ECO:0000256" key="2">
    <source>
        <dbReference type="ARBA" id="ARBA00022723"/>
    </source>
</evidence>
<dbReference type="STRING" id="83449.BON30_23025"/>
<organism evidence="5 6">
    <name type="scientific">Cystobacter ferrugineus</name>
    <dbReference type="NCBI Taxonomy" id="83449"/>
    <lineage>
        <taxon>Bacteria</taxon>
        <taxon>Pseudomonadati</taxon>
        <taxon>Myxococcota</taxon>
        <taxon>Myxococcia</taxon>
        <taxon>Myxococcales</taxon>
        <taxon>Cystobacterineae</taxon>
        <taxon>Archangiaceae</taxon>
        <taxon>Cystobacter</taxon>
    </lineage>
</organism>
<keyword evidence="3" id="KW-0408">Iron</keyword>
<dbReference type="Pfam" id="PF08007">
    <property type="entry name" value="JmjC_2"/>
    <property type="match status" value="1"/>
</dbReference>
<dbReference type="PROSITE" id="PS51184">
    <property type="entry name" value="JMJC"/>
    <property type="match status" value="1"/>
</dbReference>
<name>A0A1L9B705_9BACT</name>
<dbReference type="AlphaFoldDB" id="A0A1L9B705"/>
<dbReference type="SUPFAM" id="SSF51197">
    <property type="entry name" value="Clavaminate synthase-like"/>
    <property type="match status" value="1"/>
</dbReference>
<dbReference type="PANTHER" id="PTHR13096">
    <property type="entry name" value="MINA53 MYC INDUCED NUCLEAR ANTIGEN"/>
    <property type="match status" value="1"/>
</dbReference>
<keyword evidence="6" id="KW-1185">Reference proteome</keyword>
<dbReference type="Gene3D" id="2.60.120.650">
    <property type="entry name" value="Cupin"/>
    <property type="match status" value="1"/>
</dbReference>
<gene>
    <name evidence="5" type="ORF">BON30_23025</name>
</gene>
<dbReference type="EMBL" id="MPIN01000006">
    <property type="protein sequence ID" value="OJH38044.1"/>
    <property type="molecule type" value="Genomic_DNA"/>
</dbReference>
<comment type="cofactor">
    <cofactor evidence="1">
        <name>Fe(2+)</name>
        <dbReference type="ChEBI" id="CHEBI:29033"/>
    </cofactor>
</comment>
<evidence type="ECO:0000313" key="5">
    <source>
        <dbReference type="EMBL" id="OJH38044.1"/>
    </source>
</evidence>
<keyword evidence="2" id="KW-0479">Metal-binding</keyword>
<feature type="domain" description="JmjC" evidence="4">
    <location>
        <begin position="77"/>
        <end position="238"/>
    </location>
</feature>